<dbReference type="InterPro" id="IPR057798">
    <property type="entry name" value="PH_YqeB"/>
</dbReference>
<keyword evidence="1" id="KW-0472">Membrane</keyword>
<evidence type="ECO:0000256" key="1">
    <source>
        <dbReference type="SAM" id="Phobius"/>
    </source>
</evidence>
<gene>
    <name evidence="4" type="ORF">FHP05_08235</name>
</gene>
<dbReference type="EMBL" id="VDUW01000004">
    <property type="protein sequence ID" value="TXL65113.1"/>
    <property type="molecule type" value="Genomic_DNA"/>
</dbReference>
<feature type="domain" description="YqeB PH" evidence="3">
    <location>
        <begin position="9"/>
        <end position="156"/>
    </location>
</feature>
<dbReference type="Proteomes" id="UP000321574">
    <property type="component" value="Unassembled WGS sequence"/>
</dbReference>
<keyword evidence="5" id="KW-1185">Reference proteome</keyword>
<reference evidence="4 5" key="1">
    <citation type="submission" date="2019-06" db="EMBL/GenBank/DDBJ databases">
        <title>Cerasibacillus sp. nov., isolated from maize field.</title>
        <authorList>
            <person name="Lin S.-Y."/>
            <person name="Tsai C.-F."/>
            <person name="Young C.-C."/>
        </authorList>
    </citation>
    <scope>NUCLEOTIDE SEQUENCE [LARGE SCALE GENOMIC DNA]</scope>
    <source>
        <strain evidence="4 5">CC-CFT480</strain>
    </source>
</reference>
<dbReference type="Pfam" id="PF23493">
    <property type="entry name" value="CysS_C"/>
    <property type="match status" value="1"/>
</dbReference>
<proteinExistence type="predicted"/>
<evidence type="ECO:0000313" key="4">
    <source>
        <dbReference type="EMBL" id="TXL65113.1"/>
    </source>
</evidence>
<dbReference type="InterPro" id="IPR056411">
    <property type="entry name" value="CysS_C"/>
</dbReference>
<dbReference type="AlphaFoldDB" id="A0A5C8NVF1"/>
<evidence type="ECO:0000259" key="2">
    <source>
        <dbReference type="Pfam" id="PF23493"/>
    </source>
</evidence>
<keyword evidence="1" id="KW-0812">Transmembrane</keyword>
<organism evidence="4 5">
    <name type="scientific">Cerasibacillus terrae</name>
    <dbReference type="NCBI Taxonomy" id="2498845"/>
    <lineage>
        <taxon>Bacteria</taxon>
        <taxon>Bacillati</taxon>
        <taxon>Bacillota</taxon>
        <taxon>Bacilli</taxon>
        <taxon>Bacillales</taxon>
        <taxon>Bacillaceae</taxon>
        <taxon>Cerasibacillus</taxon>
    </lineage>
</organism>
<accession>A0A5C8NVF1</accession>
<keyword evidence="4" id="KW-0687">Ribonucleoprotein</keyword>
<sequence>MNSETVLGGFSKGDKGVTIFLFAAIGGVIGWFLPTIAGWLLKLPFIPMEGLFEWIATTDNQLITIITPIVGALAGIALALYAFYEALTITVTDEEIKLNSKQKEKVIQKQDISTIFLDGKHLVILGKDDRELFRGEHEEKKKVISETFQDYGYAWSNSDPLEEKYKRWVPDHPDFPNHVNALLAARERALEEDDEEEVKILRKDLADIGVYIRDKNERQYVRISQGGHT</sequence>
<dbReference type="OrthoDB" id="5145029at2"/>
<name>A0A5C8NVF1_9BACI</name>
<dbReference type="Pfam" id="PF23494">
    <property type="entry name" value="bPH_10"/>
    <property type="match status" value="1"/>
</dbReference>
<feature type="transmembrane region" description="Helical" evidence="1">
    <location>
        <begin position="62"/>
        <end position="84"/>
    </location>
</feature>
<dbReference type="GO" id="GO:0005840">
    <property type="term" value="C:ribosome"/>
    <property type="evidence" value="ECO:0007669"/>
    <property type="project" value="UniProtKB-KW"/>
</dbReference>
<comment type="caution">
    <text evidence="4">The sequence shown here is derived from an EMBL/GenBank/DDBJ whole genome shotgun (WGS) entry which is preliminary data.</text>
</comment>
<evidence type="ECO:0000313" key="5">
    <source>
        <dbReference type="Proteomes" id="UP000321574"/>
    </source>
</evidence>
<feature type="domain" description="Cysteinyl-tRNA ligase anticodon binding" evidence="2">
    <location>
        <begin position="172"/>
        <end position="222"/>
    </location>
</feature>
<protein>
    <submittedName>
        <fullName evidence="4">50S ribosomal protein L29</fullName>
    </submittedName>
</protein>
<evidence type="ECO:0000259" key="3">
    <source>
        <dbReference type="Pfam" id="PF23494"/>
    </source>
</evidence>
<feature type="transmembrane region" description="Helical" evidence="1">
    <location>
        <begin position="20"/>
        <end position="41"/>
    </location>
</feature>
<keyword evidence="1" id="KW-1133">Transmembrane helix</keyword>
<dbReference type="RefSeq" id="WP_147666956.1">
    <property type="nucleotide sequence ID" value="NZ_VDUW01000004.1"/>
</dbReference>
<keyword evidence="4" id="KW-0689">Ribosomal protein</keyword>